<sequence>MEEAGPRSERDEKKIRQVTKNTLVSFHKEQHGFPVGGSDNELLLACQSGHNFYFCDADSKWLRQLKDTTNIKIHLDGQKYPREPAGHGNDISARVLVPTSVSGKRLGQRCYLLLQLPVSSRDCSRGFELVYGDKTSPIPVTATVSETLPSTDAMTDARQT</sequence>
<comment type="caution">
    <text evidence="1">The sequence shown here is derived from an EMBL/GenBank/DDBJ whole genome shotgun (WGS) entry which is preliminary data.</text>
</comment>
<gene>
    <name evidence="1" type="ORF">BV898_18973</name>
</gene>
<keyword evidence="2" id="KW-1185">Reference proteome</keyword>
<dbReference type="Proteomes" id="UP000192578">
    <property type="component" value="Unassembled WGS sequence"/>
</dbReference>
<protein>
    <submittedName>
        <fullName evidence="1">Uncharacterized protein</fullName>
    </submittedName>
</protein>
<proteinExistence type="predicted"/>
<dbReference type="EMBL" id="MTYJ01000424">
    <property type="protein sequence ID" value="OWA54573.1"/>
    <property type="molecule type" value="Genomic_DNA"/>
</dbReference>
<reference evidence="2" key="1">
    <citation type="submission" date="2017-01" db="EMBL/GenBank/DDBJ databases">
        <title>Comparative genomics of anhydrobiosis in the tardigrade Hypsibius dujardini.</title>
        <authorList>
            <person name="Yoshida Y."/>
            <person name="Koutsovoulos G."/>
            <person name="Laetsch D."/>
            <person name="Stevens L."/>
            <person name="Kumar S."/>
            <person name="Horikawa D."/>
            <person name="Ishino K."/>
            <person name="Komine S."/>
            <person name="Tomita M."/>
            <person name="Blaxter M."/>
            <person name="Arakawa K."/>
        </authorList>
    </citation>
    <scope>NUCLEOTIDE SEQUENCE [LARGE SCALE GENOMIC DNA]</scope>
    <source>
        <strain evidence="2">Z151</strain>
    </source>
</reference>
<evidence type="ECO:0000313" key="2">
    <source>
        <dbReference type="Proteomes" id="UP000192578"/>
    </source>
</evidence>
<organism evidence="1 2">
    <name type="scientific">Hypsibius exemplaris</name>
    <name type="common">Freshwater tardigrade</name>
    <dbReference type="NCBI Taxonomy" id="2072580"/>
    <lineage>
        <taxon>Eukaryota</taxon>
        <taxon>Metazoa</taxon>
        <taxon>Ecdysozoa</taxon>
        <taxon>Tardigrada</taxon>
        <taxon>Eutardigrada</taxon>
        <taxon>Parachela</taxon>
        <taxon>Hypsibioidea</taxon>
        <taxon>Hypsibiidae</taxon>
        <taxon>Hypsibius</taxon>
    </lineage>
</organism>
<evidence type="ECO:0000313" key="1">
    <source>
        <dbReference type="EMBL" id="OWA54573.1"/>
    </source>
</evidence>
<dbReference type="AlphaFoldDB" id="A0A9X6RNN8"/>
<accession>A0A9X6RNN8</accession>
<name>A0A9X6RNN8_HYPEX</name>